<dbReference type="SMART" id="SM00487">
    <property type="entry name" value="DEXDc"/>
    <property type="match status" value="1"/>
</dbReference>
<comment type="caution">
    <text evidence="11">The sequence shown here is derived from an EMBL/GenBank/DDBJ whole genome shotgun (WGS) entry which is preliminary data.</text>
</comment>
<evidence type="ECO:0000256" key="7">
    <source>
        <dbReference type="SAM" id="MobiDB-lite"/>
    </source>
</evidence>
<keyword evidence="2 11" id="KW-0378">Hydrolase</keyword>
<dbReference type="InterPro" id="IPR011545">
    <property type="entry name" value="DEAD/DEAH_box_helicase_dom"/>
</dbReference>
<accession>A0ABW8ELN7</accession>
<dbReference type="InterPro" id="IPR001650">
    <property type="entry name" value="Helicase_C-like"/>
</dbReference>
<dbReference type="SUPFAM" id="SSF52540">
    <property type="entry name" value="P-loop containing nucleoside triphosphate hydrolases"/>
    <property type="match status" value="1"/>
</dbReference>
<keyword evidence="12" id="KW-1185">Reference proteome</keyword>
<dbReference type="CDD" id="cd18787">
    <property type="entry name" value="SF2_C_DEAD"/>
    <property type="match status" value="1"/>
</dbReference>
<dbReference type="InterPro" id="IPR014001">
    <property type="entry name" value="Helicase_ATP-bd"/>
</dbReference>
<evidence type="ECO:0000256" key="5">
    <source>
        <dbReference type="ARBA" id="ARBA00038437"/>
    </source>
</evidence>
<proteinExistence type="inferred from homology"/>
<keyword evidence="3 11" id="KW-0347">Helicase</keyword>
<feature type="domain" description="DEAD-box RNA helicase Q" evidence="10">
    <location>
        <begin position="57"/>
        <end position="85"/>
    </location>
</feature>
<dbReference type="GO" id="GO:0016787">
    <property type="term" value="F:hydrolase activity"/>
    <property type="evidence" value="ECO:0007669"/>
    <property type="project" value="UniProtKB-KW"/>
</dbReference>
<feature type="compositionally biased region" description="Gly residues" evidence="7">
    <location>
        <begin position="473"/>
        <end position="492"/>
    </location>
</feature>
<dbReference type="InterPro" id="IPR014014">
    <property type="entry name" value="RNA_helicase_DEAD_Q_motif"/>
</dbReference>
<dbReference type="EMBL" id="JBIUYY010000011">
    <property type="protein sequence ID" value="MFJ2824108.1"/>
    <property type="molecule type" value="Genomic_DNA"/>
</dbReference>
<keyword evidence="4" id="KW-0067">ATP-binding</keyword>
<feature type="region of interest" description="Disordered" evidence="7">
    <location>
        <begin position="1"/>
        <end position="57"/>
    </location>
</feature>
<name>A0ABW8ELN7_STRT5</name>
<dbReference type="PANTHER" id="PTHR47959">
    <property type="entry name" value="ATP-DEPENDENT RNA HELICASE RHLE-RELATED"/>
    <property type="match status" value="1"/>
</dbReference>
<feature type="domain" description="Helicase ATP-binding" evidence="8">
    <location>
        <begin position="88"/>
        <end position="261"/>
    </location>
</feature>
<dbReference type="Proteomes" id="UP001617351">
    <property type="component" value="Unassembled WGS sequence"/>
</dbReference>
<dbReference type="InterPro" id="IPR044742">
    <property type="entry name" value="DEAD/DEAH_RhlB"/>
</dbReference>
<dbReference type="PROSITE" id="PS51194">
    <property type="entry name" value="HELICASE_CTER"/>
    <property type="match status" value="1"/>
</dbReference>
<evidence type="ECO:0000259" key="10">
    <source>
        <dbReference type="PROSITE" id="PS51195"/>
    </source>
</evidence>
<reference evidence="11 12" key="1">
    <citation type="submission" date="2024-10" db="EMBL/GenBank/DDBJ databases">
        <title>The Natural Products Discovery Center: Release of the First 8490 Sequenced Strains for Exploring Actinobacteria Biosynthetic Diversity.</title>
        <authorList>
            <person name="Kalkreuter E."/>
            <person name="Kautsar S.A."/>
            <person name="Yang D."/>
            <person name="Bader C.D."/>
            <person name="Teijaro C.N."/>
            <person name="Fluegel L."/>
            <person name="Davis C.M."/>
            <person name="Simpson J.R."/>
            <person name="Lauterbach L."/>
            <person name="Steele A.D."/>
            <person name="Gui C."/>
            <person name="Meng S."/>
            <person name="Li G."/>
            <person name="Viehrig K."/>
            <person name="Ye F."/>
            <person name="Su P."/>
            <person name="Kiefer A.F."/>
            <person name="Nichols A."/>
            <person name="Cepeda A.J."/>
            <person name="Yan W."/>
            <person name="Fan B."/>
            <person name="Jiang Y."/>
            <person name="Adhikari A."/>
            <person name="Zheng C.-J."/>
            <person name="Schuster L."/>
            <person name="Cowan T.M."/>
            <person name="Smanski M.J."/>
            <person name="Chevrette M.G."/>
            <person name="De Carvalho L.P.S."/>
            <person name="Shen B."/>
        </authorList>
    </citation>
    <scope>NUCLEOTIDE SEQUENCE [LARGE SCALE GENOMIC DNA]</scope>
    <source>
        <strain evidence="11 12">NPDC087220</strain>
    </source>
</reference>
<keyword evidence="1" id="KW-0547">Nucleotide-binding</keyword>
<dbReference type="PANTHER" id="PTHR47959:SF13">
    <property type="entry name" value="ATP-DEPENDENT RNA HELICASE RHLE"/>
    <property type="match status" value="1"/>
</dbReference>
<sequence length="559" mass="58155">MTSSSSTARPARRPARGRGPAQGRQKPGTGRQNAAPAPRPQEFTMPDPVVPPLPPAAAFEDMDLPEALLKTLAAQGVTEPFPIQAATLPNSLAGRDLLGRGRTGSGKTLAFGLALLARTAGRRAQPKAPLALVLVPTRELAQQVTDALAPYATALNLRTATVVGGMSINRQAGALRRGAEVLVATPGRLKDLIDRGDAVLDQVAITVLDEADQMTDMGFMPQVTALLDQVEPGGQRLLFSATLDKNIDKLVRRFLTDPVGHSVDPSAGAVTTMEHHVLYVMDETDKKAVATRIAARDGRVIMFVDTKRGVDRMVKRLLAQGVRASGLHGGRSQPQRNRTLDWFKTGEVTALIATNVAARGIHIDDLDLVVNVDPPTDHKDYLHRGGRTARAGESGSVVTLVLPEQKRDMSRLMSDAGISPRTAQVKSSDDELSRLTGAREPSGVPVVIEVPQPAAPPKQRTGQGGGGRRRSGRGQGGGGQNGGQGGGRGGAGRTEAGAGAAQASGDGRQRRTRGTAQGGAPAAARTGGSRSGSSGSRSGSSGGRRRSGGDRQPAARGGA</sequence>
<evidence type="ECO:0000256" key="4">
    <source>
        <dbReference type="ARBA" id="ARBA00022840"/>
    </source>
</evidence>
<dbReference type="InterPro" id="IPR027417">
    <property type="entry name" value="P-loop_NTPase"/>
</dbReference>
<dbReference type="GO" id="GO:0004386">
    <property type="term" value="F:helicase activity"/>
    <property type="evidence" value="ECO:0007669"/>
    <property type="project" value="UniProtKB-KW"/>
</dbReference>
<feature type="domain" description="Helicase C-terminal" evidence="9">
    <location>
        <begin position="272"/>
        <end position="433"/>
    </location>
</feature>
<dbReference type="CDD" id="cd00268">
    <property type="entry name" value="DEADc"/>
    <property type="match status" value="1"/>
</dbReference>
<feature type="compositionally biased region" description="Low complexity" evidence="7">
    <location>
        <begin position="493"/>
        <end position="506"/>
    </location>
</feature>
<evidence type="ECO:0000256" key="6">
    <source>
        <dbReference type="PROSITE-ProRule" id="PRU00552"/>
    </source>
</evidence>
<evidence type="ECO:0000256" key="3">
    <source>
        <dbReference type="ARBA" id="ARBA00022806"/>
    </source>
</evidence>
<dbReference type="PROSITE" id="PS51195">
    <property type="entry name" value="Q_MOTIF"/>
    <property type="match status" value="1"/>
</dbReference>
<feature type="region of interest" description="Disordered" evidence="7">
    <location>
        <begin position="411"/>
        <end position="559"/>
    </location>
</feature>
<dbReference type="InterPro" id="IPR050079">
    <property type="entry name" value="DEAD_box_RNA_helicase"/>
</dbReference>
<dbReference type="RefSeq" id="WP_402384173.1">
    <property type="nucleotide sequence ID" value="NZ_JBIUYY010000011.1"/>
</dbReference>
<comment type="similarity">
    <text evidence="5">Belongs to the DEAD box helicase family.</text>
</comment>
<organism evidence="11 12">
    <name type="scientific">Streptomyces toxytricini</name>
    <name type="common">Actinomyces toxytricini</name>
    <dbReference type="NCBI Taxonomy" id="67369"/>
    <lineage>
        <taxon>Bacteria</taxon>
        <taxon>Bacillati</taxon>
        <taxon>Actinomycetota</taxon>
        <taxon>Actinomycetes</taxon>
        <taxon>Kitasatosporales</taxon>
        <taxon>Streptomycetaceae</taxon>
        <taxon>Streptomyces</taxon>
    </lineage>
</organism>
<evidence type="ECO:0000313" key="12">
    <source>
        <dbReference type="Proteomes" id="UP001617351"/>
    </source>
</evidence>
<dbReference type="Pfam" id="PF00270">
    <property type="entry name" value="DEAD"/>
    <property type="match status" value="1"/>
</dbReference>
<dbReference type="Pfam" id="PF00271">
    <property type="entry name" value="Helicase_C"/>
    <property type="match status" value="1"/>
</dbReference>
<feature type="compositionally biased region" description="Low complexity" evidence="7">
    <location>
        <begin position="514"/>
        <end position="539"/>
    </location>
</feature>
<protein>
    <submittedName>
        <fullName evidence="11">DEAD/DEAH box helicase</fullName>
        <ecNumber evidence="11">3.6.4.-</ecNumber>
    </submittedName>
</protein>
<dbReference type="EC" id="3.6.4.-" evidence="11"/>
<evidence type="ECO:0000256" key="1">
    <source>
        <dbReference type="ARBA" id="ARBA00022741"/>
    </source>
</evidence>
<gene>
    <name evidence="11" type="ORF">ACIO7M_23785</name>
</gene>
<evidence type="ECO:0000259" key="9">
    <source>
        <dbReference type="PROSITE" id="PS51194"/>
    </source>
</evidence>
<evidence type="ECO:0000313" key="11">
    <source>
        <dbReference type="EMBL" id="MFJ2824108.1"/>
    </source>
</evidence>
<dbReference type="PROSITE" id="PS51192">
    <property type="entry name" value="HELICASE_ATP_BIND_1"/>
    <property type="match status" value="1"/>
</dbReference>
<evidence type="ECO:0000259" key="8">
    <source>
        <dbReference type="PROSITE" id="PS51192"/>
    </source>
</evidence>
<feature type="short sequence motif" description="Q motif" evidence="6">
    <location>
        <begin position="57"/>
        <end position="85"/>
    </location>
</feature>
<evidence type="ECO:0000256" key="2">
    <source>
        <dbReference type="ARBA" id="ARBA00022801"/>
    </source>
</evidence>
<dbReference type="SMART" id="SM00490">
    <property type="entry name" value="HELICc"/>
    <property type="match status" value="1"/>
</dbReference>
<dbReference type="Gene3D" id="3.40.50.300">
    <property type="entry name" value="P-loop containing nucleotide triphosphate hydrolases"/>
    <property type="match status" value="2"/>
</dbReference>
<feature type="compositionally biased region" description="Low complexity" evidence="7">
    <location>
        <begin position="17"/>
        <end position="28"/>
    </location>
</feature>